<dbReference type="Proteomes" id="UP000482295">
    <property type="component" value="Unassembled WGS sequence"/>
</dbReference>
<dbReference type="InterPro" id="IPR050817">
    <property type="entry name" value="DjlA_DnaK_co-chaperone"/>
</dbReference>
<dbReference type="PANTHER" id="PTHR24074">
    <property type="entry name" value="CO-CHAPERONE PROTEIN DJLA"/>
    <property type="match status" value="1"/>
</dbReference>
<dbReference type="InterPro" id="IPR036869">
    <property type="entry name" value="J_dom_sf"/>
</dbReference>
<accession>A0A7C9LBK0</accession>
<dbReference type="InterPro" id="IPR007791">
    <property type="entry name" value="DjlA_N"/>
</dbReference>
<dbReference type="SUPFAM" id="SSF158682">
    <property type="entry name" value="TerB-like"/>
    <property type="match status" value="1"/>
</dbReference>
<proteinExistence type="predicted"/>
<protein>
    <submittedName>
        <fullName evidence="2">DnaJ domain-containing protein</fullName>
    </submittedName>
</protein>
<dbReference type="PROSITE" id="PS50076">
    <property type="entry name" value="DNAJ_2"/>
    <property type="match status" value="1"/>
</dbReference>
<evidence type="ECO:0000313" key="2">
    <source>
        <dbReference type="EMBL" id="MUL27472.1"/>
    </source>
</evidence>
<dbReference type="SUPFAM" id="SSF46565">
    <property type="entry name" value="Chaperone J-domain"/>
    <property type="match status" value="1"/>
</dbReference>
<dbReference type="RefSeq" id="WP_155715493.1">
    <property type="nucleotide sequence ID" value="NZ_VVIQ01000003.1"/>
</dbReference>
<feature type="domain" description="J" evidence="1">
    <location>
        <begin position="225"/>
        <end position="287"/>
    </location>
</feature>
<evidence type="ECO:0000313" key="3">
    <source>
        <dbReference type="Proteomes" id="UP000482295"/>
    </source>
</evidence>
<dbReference type="SMART" id="SM00271">
    <property type="entry name" value="DnaJ"/>
    <property type="match status" value="1"/>
</dbReference>
<dbReference type="Pfam" id="PF00226">
    <property type="entry name" value="DnaJ"/>
    <property type="match status" value="1"/>
</dbReference>
<reference evidence="2 3" key="1">
    <citation type="submission" date="2019-09" db="EMBL/GenBank/DDBJ databases">
        <title>Prevotella A2879 sp. nov., isolated from an abscess of a patient.</title>
        <authorList>
            <person name="Buhl M."/>
            <person name="Oberhettinger P."/>
        </authorList>
    </citation>
    <scope>NUCLEOTIDE SEQUENCE [LARGE SCALE GENOMIC DNA]</scope>
    <source>
        <strain evidence="2 3">A2879</strain>
    </source>
</reference>
<dbReference type="InterPro" id="IPR001623">
    <property type="entry name" value="DnaJ_domain"/>
</dbReference>
<dbReference type="CDD" id="cd06257">
    <property type="entry name" value="DnaJ"/>
    <property type="match status" value="1"/>
</dbReference>
<dbReference type="InterPro" id="IPR029024">
    <property type="entry name" value="TerB-like"/>
</dbReference>
<evidence type="ECO:0000259" key="1">
    <source>
        <dbReference type="PROSITE" id="PS50076"/>
    </source>
</evidence>
<dbReference type="EMBL" id="VVIQ01000003">
    <property type="protein sequence ID" value="MUL27472.1"/>
    <property type="molecule type" value="Genomic_DNA"/>
</dbReference>
<organism evidence="2 3">
    <name type="scientific">Prevotella vespertina</name>
    <dbReference type="NCBI Taxonomy" id="2608404"/>
    <lineage>
        <taxon>Bacteria</taxon>
        <taxon>Pseudomonadati</taxon>
        <taxon>Bacteroidota</taxon>
        <taxon>Bacteroidia</taxon>
        <taxon>Bacteroidales</taxon>
        <taxon>Prevotellaceae</taxon>
        <taxon>Prevotella</taxon>
    </lineage>
</organism>
<dbReference type="Pfam" id="PF05099">
    <property type="entry name" value="TerB"/>
    <property type="match status" value="1"/>
</dbReference>
<dbReference type="PRINTS" id="PR00625">
    <property type="entry name" value="JDOMAIN"/>
</dbReference>
<gene>
    <name evidence="2" type="ORF">F0475_03940</name>
</gene>
<name>A0A7C9LBK0_9BACT</name>
<keyword evidence="3" id="KW-1185">Reference proteome</keyword>
<dbReference type="Gene3D" id="1.10.287.110">
    <property type="entry name" value="DnaJ domain"/>
    <property type="match status" value="1"/>
</dbReference>
<sequence length="288" mass="32305">MGNMKWVGCWIGGTLGTMLGSGILGTLAGFCLGSIIDEMMDSRADSNDYNTNNQDYYSQGNGYKQYQYGGQNGSSNAHSNEGQRNSFLFSMLVLSSYIIKADNKIMHSEMEFVRQFLRQNFGEQAVNQGQEILLKLFEIQKQQGIQVFRNTIHQSCAEIKHNMDVSQRLQLLNYLVIIAKVDGYVSLEEIKALKEVARHLGLTAKDVDSMLNMENGARANSNIEDAYKVLGLSSTATDDEVKVAYRKMALKHHPDRVATLGEDIHKAAEKKFQDINDAKERIFKARGL</sequence>
<comment type="caution">
    <text evidence="2">The sequence shown here is derived from an EMBL/GenBank/DDBJ whole genome shotgun (WGS) entry which is preliminary data.</text>
</comment>
<dbReference type="AlphaFoldDB" id="A0A7C9LBK0"/>
<dbReference type="Gene3D" id="1.10.3680.10">
    <property type="entry name" value="TerB-like"/>
    <property type="match status" value="1"/>
</dbReference>